<evidence type="ECO:0000313" key="10">
    <source>
        <dbReference type="Proteomes" id="UP001233999"/>
    </source>
</evidence>
<evidence type="ECO:0000256" key="2">
    <source>
        <dbReference type="ARBA" id="ARBA00022475"/>
    </source>
</evidence>
<organism evidence="9 10">
    <name type="scientific">Diploptera punctata</name>
    <name type="common">Pacific beetle cockroach</name>
    <dbReference type="NCBI Taxonomy" id="6984"/>
    <lineage>
        <taxon>Eukaryota</taxon>
        <taxon>Metazoa</taxon>
        <taxon>Ecdysozoa</taxon>
        <taxon>Arthropoda</taxon>
        <taxon>Hexapoda</taxon>
        <taxon>Insecta</taxon>
        <taxon>Pterygota</taxon>
        <taxon>Neoptera</taxon>
        <taxon>Polyneoptera</taxon>
        <taxon>Dictyoptera</taxon>
        <taxon>Blattodea</taxon>
        <taxon>Blaberoidea</taxon>
        <taxon>Blaberidae</taxon>
        <taxon>Diplopterinae</taxon>
        <taxon>Diploptera</taxon>
    </lineage>
</organism>
<evidence type="ECO:0000313" key="9">
    <source>
        <dbReference type="EMBL" id="KAJ9594781.1"/>
    </source>
</evidence>
<evidence type="ECO:0000256" key="3">
    <source>
        <dbReference type="ARBA" id="ARBA00022692"/>
    </source>
</evidence>
<feature type="transmembrane region" description="Helical" evidence="8">
    <location>
        <begin position="153"/>
        <end position="177"/>
    </location>
</feature>
<keyword evidence="10" id="KW-1185">Reference proteome</keyword>
<evidence type="ECO:0000256" key="7">
    <source>
        <dbReference type="ARBA" id="ARBA00023180"/>
    </source>
</evidence>
<dbReference type="PANTHER" id="PTHR42643">
    <property type="entry name" value="IONOTROPIC RECEPTOR 20A-RELATED"/>
    <property type="match status" value="1"/>
</dbReference>
<dbReference type="Proteomes" id="UP001233999">
    <property type="component" value="Unassembled WGS sequence"/>
</dbReference>
<evidence type="ECO:0000256" key="5">
    <source>
        <dbReference type="ARBA" id="ARBA00023136"/>
    </source>
</evidence>
<keyword evidence="7" id="KW-0325">Glycoprotein</keyword>
<feature type="transmembrane region" description="Helical" evidence="8">
    <location>
        <begin position="120"/>
        <end position="141"/>
    </location>
</feature>
<dbReference type="PANTHER" id="PTHR42643:SF30">
    <property type="entry name" value="IONOTROPIC RECEPTOR 40A-RELATED"/>
    <property type="match status" value="1"/>
</dbReference>
<dbReference type="AlphaFoldDB" id="A0AAD8A9W8"/>
<comment type="caution">
    <text evidence="9">The sequence shown here is derived from an EMBL/GenBank/DDBJ whole genome shotgun (WGS) entry which is preliminary data.</text>
</comment>
<evidence type="ECO:0000256" key="1">
    <source>
        <dbReference type="ARBA" id="ARBA00004651"/>
    </source>
</evidence>
<evidence type="ECO:0008006" key="11">
    <source>
        <dbReference type="Google" id="ProtNLM"/>
    </source>
</evidence>
<name>A0AAD8A9W8_DIPPU</name>
<evidence type="ECO:0000256" key="6">
    <source>
        <dbReference type="ARBA" id="ARBA00023170"/>
    </source>
</evidence>
<comment type="subcellular location">
    <subcellularLocation>
        <location evidence="1">Cell membrane</location>
        <topology evidence="1">Multi-pass membrane protein</topology>
    </subcellularLocation>
</comment>
<dbReference type="GO" id="GO:0005886">
    <property type="term" value="C:plasma membrane"/>
    <property type="evidence" value="ECO:0007669"/>
    <property type="project" value="UniProtKB-SubCell"/>
</dbReference>
<proteinExistence type="predicted"/>
<dbReference type="Gene3D" id="1.10.287.70">
    <property type="match status" value="1"/>
</dbReference>
<gene>
    <name evidence="9" type="ORF">L9F63_013913</name>
</gene>
<feature type="transmembrane region" description="Helical" evidence="8">
    <location>
        <begin position="90"/>
        <end position="108"/>
    </location>
</feature>
<keyword evidence="6" id="KW-0675">Receptor</keyword>
<keyword evidence="2" id="KW-1003">Cell membrane</keyword>
<protein>
    <recommendedName>
        <fullName evidence="11">Ionotropic glutamate receptor C-terminal domain-containing protein</fullName>
    </recommendedName>
</protein>
<evidence type="ECO:0000256" key="8">
    <source>
        <dbReference type="SAM" id="Phobius"/>
    </source>
</evidence>
<reference evidence="9" key="1">
    <citation type="journal article" date="2023" name="IScience">
        <title>Live-bearing cockroach genome reveals convergent evolutionary mechanisms linked to viviparity in insects and beyond.</title>
        <authorList>
            <person name="Fouks B."/>
            <person name="Harrison M.C."/>
            <person name="Mikhailova A.A."/>
            <person name="Marchal E."/>
            <person name="English S."/>
            <person name="Carruthers M."/>
            <person name="Jennings E.C."/>
            <person name="Chiamaka E.L."/>
            <person name="Frigard R.A."/>
            <person name="Pippel M."/>
            <person name="Attardo G.M."/>
            <person name="Benoit J.B."/>
            <person name="Bornberg-Bauer E."/>
            <person name="Tobe S.S."/>
        </authorList>
    </citation>
    <scope>NUCLEOTIDE SEQUENCE</scope>
    <source>
        <strain evidence="9">Stay&amp;Tobe</strain>
    </source>
</reference>
<dbReference type="SUPFAM" id="SSF53850">
    <property type="entry name" value="Periplasmic binding protein-like II"/>
    <property type="match status" value="1"/>
</dbReference>
<sequence>MEIIAKNLSLSIRYAKSPSEESTYTNRIEEVIQIISLGHSDIGIGSLPIEPHVIDFAEFTDPYYITGATWYVPCPKPYPRLKKISETFPLSVWLLFAVAVILTALVTWCRSKWNKGLEVANYDSGLMCFYCMWAVILGVSVPNMPRTSSVRWLFLLFVWYAFIMNMLFQTFFTSYLVNPGIIVQVHTMDGLLESGIQMGYYKGAETSYFADESDPVSKIIKSRSEDCSDKNYKKCLLKVVVDKLLIASFRNLC</sequence>
<reference evidence="9" key="2">
    <citation type="submission" date="2023-05" db="EMBL/GenBank/DDBJ databases">
        <authorList>
            <person name="Fouks B."/>
        </authorList>
    </citation>
    <scope>NUCLEOTIDE SEQUENCE</scope>
    <source>
        <strain evidence="9">Stay&amp;Tobe</strain>
        <tissue evidence="9">Testes</tissue>
    </source>
</reference>
<keyword evidence="5 8" id="KW-0472">Membrane</keyword>
<keyword evidence="4 8" id="KW-1133">Transmembrane helix</keyword>
<dbReference type="EMBL" id="JASPKZ010002720">
    <property type="protein sequence ID" value="KAJ9594781.1"/>
    <property type="molecule type" value="Genomic_DNA"/>
</dbReference>
<accession>A0AAD8A9W8</accession>
<keyword evidence="3 8" id="KW-0812">Transmembrane</keyword>
<evidence type="ECO:0000256" key="4">
    <source>
        <dbReference type="ARBA" id="ARBA00022989"/>
    </source>
</evidence>
<dbReference type="InterPro" id="IPR052192">
    <property type="entry name" value="Insect_Ionotropic_Sensory_Rcpt"/>
</dbReference>